<feature type="transmembrane region" description="Helical" evidence="11">
    <location>
        <begin position="6"/>
        <end position="25"/>
    </location>
</feature>
<dbReference type="Pfam" id="PF08660">
    <property type="entry name" value="Alg14"/>
    <property type="match status" value="1"/>
</dbReference>
<gene>
    <name evidence="11" type="primary">ALG14</name>
    <name evidence="12" type="ORF">CDD81_2897</name>
</gene>
<evidence type="ECO:0000256" key="7">
    <source>
        <dbReference type="ARBA" id="ARBA00022824"/>
    </source>
</evidence>
<evidence type="ECO:0000256" key="10">
    <source>
        <dbReference type="ARBA" id="ARBA00032062"/>
    </source>
</evidence>
<dbReference type="STRING" id="1399860.A0A2C5XQI2"/>
<comment type="caution">
    <text evidence="11">Lacks conserved residue(s) required for the propagation of feature annotation.</text>
</comment>
<evidence type="ECO:0000256" key="4">
    <source>
        <dbReference type="ARBA" id="ARBA00011335"/>
    </source>
</evidence>
<dbReference type="PANTHER" id="PTHR12154">
    <property type="entry name" value="GLYCOSYL TRANSFERASE-RELATED"/>
    <property type="match status" value="1"/>
</dbReference>
<evidence type="ECO:0000256" key="8">
    <source>
        <dbReference type="ARBA" id="ARBA00022989"/>
    </source>
</evidence>
<dbReference type="Proteomes" id="UP000226192">
    <property type="component" value="Unassembled WGS sequence"/>
</dbReference>
<name>A0A2C5XQI2_9HYPO</name>
<organism evidence="12 13">
    <name type="scientific">Ophiocordyceps australis</name>
    <dbReference type="NCBI Taxonomy" id="1399860"/>
    <lineage>
        <taxon>Eukaryota</taxon>
        <taxon>Fungi</taxon>
        <taxon>Dikarya</taxon>
        <taxon>Ascomycota</taxon>
        <taxon>Pezizomycotina</taxon>
        <taxon>Sordariomycetes</taxon>
        <taxon>Hypocreomycetidae</taxon>
        <taxon>Hypocreales</taxon>
        <taxon>Ophiocordycipitaceae</taxon>
        <taxon>Ophiocordyceps</taxon>
    </lineage>
</organism>
<evidence type="ECO:0000256" key="3">
    <source>
        <dbReference type="ARBA" id="ARBA00009731"/>
    </source>
</evidence>
<evidence type="ECO:0000256" key="2">
    <source>
        <dbReference type="ARBA" id="ARBA00004590"/>
    </source>
</evidence>
<feature type="transmembrane region" description="Helical" evidence="11">
    <location>
        <begin position="171"/>
        <end position="191"/>
    </location>
</feature>
<comment type="function">
    <text evidence="11">Involved in protein N-glycosylation. Essential for the second step of the dolichol-linked oligosaccharide pathway. Anchors the catalytic subunit ALG13 to the ER.</text>
</comment>
<accession>A0A2C5XQI2</accession>
<evidence type="ECO:0000256" key="6">
    <source>
        <dbReference type="ARBA" id="ARBA00022692"/>
    </source>
</evidence>
<keyword evidence="6 11" id="KW-0812">Transmembrane</keyword>
<comment type="subcellular location">
    <subcellularLocation>
        <location evidence="1 11">Endoplasmic reticulum membrane</location>
        <topology evidence="1 11">Single-pass membrane protein</topology>
    </subcellularLocation>
    <subcellularLocation>
        <location evidence="2">Nucleus membrane</location>
        <topology evidence="2">Single-pass membrane protein</topology>
    </subcellularLocation>
</comment>
<dbReference type="GO" id="GO:0043541">
    <property type="term" value="C:UDP-N-acetylglucosamine transferase complex"/>
    <property type="evidence" value="ECO:0007669"/>
    <property type="project" value="TreeGrafter"/>
</dbReference>
<keyword evidence="9 11" id="KW-0472">Membrane</keyword>
<dbReference type="GO" id="GO:0006488">
    <property type="term" value="P:dolichol-linked oligosaccharide biosynthetic process"/>
    <property type="evidence" value="ECO:0007669"/>
    <property type="project" value="InterPro"/>
</dbReference>
<evidence type="ECO:0000256" key="11">
    <source>
        <dbReference type="RuleBase" id="RU362127"/>
    </source>
</evidence>
<evidence type="ECO:0000256" key="1">
    <source>
        <dbReference type="ARBA" id="ARBA00004389"/>
    </source>
</evidence>
<dbReference type="GO" id="GO:0031965">
    <property type="term" value="C:nuclear membrane"/>
    <property type="evidence" value="ECO:0007669"/>
    <property type="project" value="UniProtKB-SubCell"/>
</dbReference>
<dbReference type="PANTHER" id="PTHR12154:SF4">
    <property type="entry name" value="UDP-N-ACETYLGLUCOSAMINE TRANSFERASE SUBUNIT ALG14 HOMOLOG"/>
    <property type="match status" value="1"/>
</dbReference>
<keyword evidence="8 11" id="KW-1133">Transmembrane helix</keyword>
<evidence type="ECO:0000313" key="12">
    <source>
        <dbReference type="EMBL" id="PHH59535.1"/>
    </source>
</evidence>
<evidence type="ECO:0000256" key="5">
    <source>
        <dbReference type="ARBA" id="ARBA00017467"/>
    </source>
</evidence>
<keyword evidence="7 11" id="KW-0256">Endoplasmic reticulum</keyword>
<dbReference type="GO" id="GO:0004577">
    <property type="term" value="F:N-acetylglucosaminyldiphosphodolichol N-acetylglucosaminyltransferase activity"/>
    <property type="evidence" value="ECO:0007669"/>
    <property type="project" value="TreeGrafter"/>
</dbReference>
<keyword evidence="13" id="KW-1185">Reference proteome</keyword>
<comment type="caution">
    <text evidence="12">The sequence shown here is derived from an EMBL/GenBank/DDBJ whole genome shotgun (WGS) entry which is preliminary data.</text>
</comment>
<protein>
    <recommendedName>
        <fullName evidence="5 11">UDP-N-acetylglucosamine transferase subunit ALG14</fullName>
    </recommendedName>
    <alternativeName>
        <fullName evidence="10 11">Asparagine-linked glycosylation protein 14</fullName>
    </alternativeName>
</protein>
<evidence type="ECO:0000313" key="13">
    <source>
        <dbReference type="Proteomes" id="UP000226192"/>
    </source>
</evidence>
<dbReference type="InterPro" id="IPR013969">
    <property type="entry name" value="Oligosacch_biosynth_Alg14"/>
</dbReference>
<dbReference type="EMBL" id="NJET01000199">
    <property type="protein sequence ID" value="PHH59535.1"/>
    <property type="molecule type" value="Genomic_DNA"/>
</dbReference>
<dbReference type="AlphaFoldDB" id="A0A2C5XQI2"/>
<dbReference type="OrthoDB" id="17098at2759"/>
<comment type="subunit">
    <text evidence="4 11">Heterodimer with ALG13 to form a functional enzyme.</text>
</comment>
<evidence type="ECO:0000256" key="9">
    <source>
        <dbReference type="ARBA" id="ARBA00023136"/>
    </source>
</evidence>
<proteinExistence type="inferred from homology"/>
<comment type="similarity">
    <text evidence="3 11">Belongs to the ALG14 family.</text>
</comment>
<reference evidence="12 13" key="1">
    <citation type="submission" date="2017-06" db="EMBL/GenBank/DDBJ databases">
        <title>Ant-infecting Ophiocordyceps genomes reveal a high diversity of potential behavioral manipulation genes and a possible major role for enterotoxins.</title>
        <authorList>
            <person name="De Bekker C."/>
            <person name="Evans H.C."/>
            <person name="Brachmann A."/>
            <person name="Hughes D.P."/>
        </authorList>
    </citation>
    <scope>NUCLEOTIDE SEQUENCE [LARGE SCALE GENOMIC DNA]</scope>
    <source>
        <strain evidence="12 13">Map64</strain>
    </source>
</reference>
<sequence>MLATFFQSLLAVTVTLTVIVLTRHVQLVRRRRARRQAWPRRSSTPLPPQYYLFVLGSGGHTKEMLMMMDDGFCDFANFHRRYLVSSGDATSLHHLRDYEAQLTELCRLAGTSPGSFDTRIVARARRVYQPLWTTPWTALRSFLDILPVLLLPPDMVAANKLRYPTQIFANGPATAFFVALAAHVLKVLWLVPENSMRFIYIESWARISSLSLTGKMLYYTCLADEFYVQHAPVAAAYGLTDAGEMVFNSRRPDV</sequence>